<organism evidence="1 2">
    <name type="scientific">Clunio marinus</name>
    <dbReference type="NCBI Taxonomy" id="568069"/>
    <lineage>
        <taxon>Eukaryota</taxon>
        <taxon>Metazoa</taxon>
        <taxon>Ecdysozoa</taxon>
        <taxon>Arthropoda</taxon>
        <taxon>Hexapoda</taxon>
        <taxon>Insecta</taxon>
        <taxon>Pterygota</taxon>
        <taxon>Neoptera</taxon>
        <taxon>Endopterygota</taxon>
        <taxon>Diptera</taxon>
        <taxon>Nematocera</taxon>
        <taxon>Chironomoidea</taxon>
        <taxon>Chironomidae</taxon>
        <taxon>Clunio</taxon>
    </lineage>
</organism>
<dbReference type="AlphaFoldDB" id="A0A1J1J353"/>
<name>A0A1J1J353_9DIPT</name>
<accession>A0A1J1J353</accession>
<dbReference type="Proteomes" id="UP000183832">
    <property type="component" value="Unassembled WGS sequence"/>
</dbReference>
<dbReference type="EMBL" id="CVRI01000064">
    <property type="protein sequence ID" value="CRL05297.1"/>
    <property type="molecule type" value="Genomic_DNA"/>
</dbReference>
<sequence>MNTFDIEVYNGKLSRGIDGINGRVVVSRGRNLKNRFRSRQKRDKKSIEESSTMTLIKKEKKGKSLIVVRNK</sequence>
<proteinExistence type="predicted"/>
<protein>
    <submittedName>
        <fullName evidence="1">CLUMA_CG018422, isoform A</fullName>
    </submittedName>
</protein>
<evidence type="ECO:0000313" key="2">
    <source>
        <dbReference type="Proteomes" id="UP000183832"/>
    </source>
</evidence>
<keyword evidence="2" id="KW-1185">Reference proteome</keyword>
<reference evidence="1 2" key="1">
    <citation type="submission" date="2015-04" db="EMBL/GenBank/DDBJ databases">
        <authorList>
            <person name="Syromyatnikov M.Y."/>
            <person name="Popov V.N."/>
        </authorList>
    </citation>
    <scope>NUCLEOTIDE SEQUENCE [LARGE SCALE GENOMIC DNA]</scope>
</reference>
<evidence type="ECO:0000313" key="1">
    <source>
        <dbReference type="EMBL" id="CRL05297.1"/>
    </source>
</evidence>
<gene>
    <name evidence="1" type="ORF">CLUMA_CG018422</name>
</gene>